<protein>
    <submittedName>
        <fullName evidence="1">Uncharacterized protein</fullName>
    </submittedName>
</protein>
<accession>A0ACB7G7D8</accession>
<dbReference type="EMBL" id="CM004402">
    <property type="protein sequence ID" value="KAG8635744.1"/>
    <property type="molecule type" value="Genomic_DNA"/>
</dbReference>
<evidence type="ECO:0000313" key="2">
    <source>
        <dbReference type="Proteomes" id="UP000091857"/>
    </source>
</evidence>
<name>A0ACB7G7D8_MANES</name>
<dbReference type="Proteomes" id="UP000091857">
    <property type="component" value="Chromosome 16"/>
</dbReference>
<reference evidence="2" key="1">
    <citation type="journal article" date="2016" name="Nat. Biotechnol.">
        <title>Sequencing wild and cultivated cassava and related species reveals extensive interspecific hybridization and genetic diversity.</title>
        <authorList>
            <person name="Bredeson J.V."/>
            <person name="Lyons J.B."/>
            <person name="Prochnik S.E."/>
            <person name="Wu G.A."/>
            <person name="Ha C.M."/>
            <person name="Edsinger-Gonzales E."/>
            <person name="Grimwood J."/>
            <person name="Schmutz J."/>
            <person name="Rabbi I.Y."/>
            <person name="Egesi C."/>
            <person name="Nauluvula P."/>
            <person name="Lebot V."/>
            <person name="Ndunguru J."/>
            <person name="Mkamilo G."/>
            <person name="Bart R.S."/>
            <person name="Setter T.L."/>
            <person name="Gleadow R.M."/>
            <person name="Kulakow P."/>
            <person name="Ferguson M.E."/>
            <person name="Rounsley S."/>
            <person name="Rokhsar D.S."/>
        </authorList>
    </citation>
    <scope>NUCLEOTIDE SEQUENCE [LARGE SCALE GENOMIC DNA]</scope>
    <source>
        <strain evidence="2">cv. AM560-2</strain>
    </source>
</reference>
<comment type="caution">
    <text evidence="1">The sequence shown here is derived from an EMBL/GenBank/DDBJ whole genome shotgun (WGS) entry which is preliminary data.</text>
</comment>
<keyword evidence="2" id="KW-1185">Reference proteome</keyword>
<organism evidence="1 2">
    <name type="scientific">Manihot esculenta</name>
    <name type="common">Cassava</name>
    <name type="synonym">Jatropha manihot</name>
    <dbReference type="NCBI Taxonomy" id="3983"/>
    <lineage>
        <taxon>Eukaryota</taxon>
        <taxon>Viridiplantae</taxon>
        <taxon>Streptophyta</taxon>
        <taxon>Embryophyta</taxon>
        <taxon>Tracheophyta</taxon>
        <taxon>Spermatophyta</taxon>
        <taxon>Magnoliopsida</taxon>
        <taxon>eudicotyledons</taxon>
        <taxon>Gunneridae</taxon>
        <taxon>Pentapetalae</taxon>
        <taxon>rosids</taxon>
        <taxon>fabids</taxon>
        <taxon>Malpighiales</taxon>
        <taxon>Euphorbiaceae</taxon>
        <taxon>Crotonoideae</taxon>
        <taxon>Manihoteae</taxon>
        <taxon>Manihot</taxon>
    </lineage>
</organism>
<proteinExistence type="predicted"/>
<evidence type="ECO:0000313" key="1">
    <source>
        <dbReference type="EMBL" id="KAG8635744.1"/>
    </source>
</evidence>
<gene>
    <name evidence="1" type="ORF">MANES_16G059350v8</name>
</gene>
<sequence>MPVLGTINLPLVLGDEKHKRELYAEFAVINISLAYNVILGHSVLNCHGIVIKMGAMCLKLPALGGLAVVRGNQKSAKECYRHSTKSLGKATMPINLLKKLDFHIKPETTSRNLRKP</sequence>